<dbReference type="EMBL" id="JAPVER010000018">
    <property type="protein sequence ID" value="MCZ3364990.1"/>
    <property type="molecule type" value="Genomic_DNA"/>
</dbReference>
<proteinExistence type="inferred from homology"/>
<dbReference type="InterPro" id="IPR027417">
    <property type="entry name" value="P-loop_NTPase"/>
</dbReference>
<dbReference type="GO" id="GO:0005524">
    <property type="term" value="F:ATP binding"/>
    <property type="evidence" value="ECO:0007669"/>
    <property type="project" value="UniProtKB-KW"/>
</dbReference>
<feature type="compositionally biased region" description="Basic and acidic residues" evidence="4">
    <location>
        <begin position="379"/>
        <end position="396"/>
    </location>
</feature>
<comment type="caution">
    <text evidence="7">The sequence shown here is derived from an EMBL/GenBank/DDBJ whole genome shotgun (WGS) entry which is preliminary data.</text>
</comment>
<dbReference type="Pfam" id="PF01078">
    <property type="entry name" value="Mg_chelatase"/>
    <property type="match status" value="1"/>
</dbReference>
<keyword evidence="8" id="KW-1185">Reference proteome</keyword>
<dbReference type="PANTHER" id="PTHR35023">
    <property type="entry name" value="CHELATASE-RELATED"/>
    <property type="match status" value="1"/>
</dbReference>
<dbReference type="PROSITE" id="PS50234">
    <property type="entry name" value="VWFA"/>
    <property type="match status" value="1"/>
</dbReference>
<feature type="compositionally biased region" description="Low complexity" evidence="4">
    <location>
        <begin position="404"/>
        <end position="415"/>
    </location>
</feature>
<dbReference type="SUPFAM" id="SSF52540">
    <property type="entry name" value="P-loop containing nucleoside triphosphate hydrolases"/>
    <property type="match status" value="1"/>
</dbReference>
<dbReference type="SMART" id="SM00327">
    <property type="entry name" value="VWA"/>
    <property type="match status" value="1"/>
</dbReference>
<feature type="region of interest" description="Disordered" evidence="4">
    <location>
        <begin position="332"/>
        <end position="420"/>
    </location>
</feature>
<dbReference type="Proteomes" id="UP001068021">
    <property type="component" value="Unassembled WGS sequence"/>
</dbReference>
<feature type="domain" description="VWFA" evidence="5">
    <location>
        <begin position="522"/>
        <end position="699"/>
    </location>
</feature>
<evidence type="ECO:0000313" key="6">
    <source>
        <dbReference type="EMBL" id="MCZ3364990.1"/>
    </source>
</evidence>
<dbReference type="InterPro" id="IPR003593">
    <property type="entry name" value="AAA+_ATPase"/>
</dbReference>
<evidence type="ECO:0000256" key="4">
    <source>
        <dbReference type="SAM" id="MobiDB-lite"/>
    </source>
</evidence>
<organism evidence="7">
    <name type="scientific">Methanobacterium veterum</name>
    <dbReference type="NCBI Taxonomy" id="408577"/>
    <lineage>
        <taxon>Archaea</taxon>
        <taxon>Methanobacteriati</taxon>
        <taxon>Methanobacteriota</taxon>
        <taxon>Methanomada group</taxon>
        <taxon>Methanobacteria</taxon>
        <taxon>Methanobacteriales</taxon>
        <taxon>Methanobacteriaceae</taxon>
        <taxon>Methanobacterium</taxon>
    </lineage>
</organism>
<evidence type="ECO:0000313" key="7">
    <source>
        <dbReference type="EMBL" id="MCZ3372745.1"/>
    </source>
</evidence>
<dbReference type="EMBL" id="JAPVES010000030">
    <property type="protein sequence ID" value="MCZ3372745.1"/>
    <property type="molecule type" value="Genomic_DNA"/>
</dbReference>
<keyword evidence="3" id="KW-0067">ATP-binding</keyword>
<feature type="compositionally biased region" description="Acidic residues" evidence="4">
    <location>
        <begin position="336"/>
        <end position="371"/>
    </location>
</feature>
<dbReference type="PANTHER" id="PTHR35023:SF1">
    <property type="entry name" value="MG-PROTOPORPHYRIN IX CHELATASE"/>
    <property type="match status" value="1"/>
</dbReference>
<protein>
    <submittedName>
        <fullName evidence="7">VWA domain-containing protein</fullName>
    </submittedName>
</protein>
<name>A0A9E5A151_9EURY</name>
<dbReference type="InterPro" id="IPR002035">
    <property type="entry name" value="VWF_A"/>
</dbReference>
<evidence type="ECO:0000313" key="8">
    <source>
        <dbReference type="Proteomes" id="UP001068021"/>
    </source>
</evidence>
<dbReference type="InterPro" id="IPR041628">
    <property type="entry name" value="ChlI/MoxR_AAA_lid"/>
</dbReference>
<dbReference type="RefSeq" id="WP_245611131.1">
    <property type="nucleotide sequence ID" value="NZ_JAPVER010000018.1"/>
</dbReference>
<dbReference type="InterPro" id="IPR036465">
    <property type="entry name" value="vWFA_dom_sf"/>
</dbReference>
<dbReference type="Gene3D" id="1.10.8.80">
    <property type="entry name" value="Magnesium chelatase subunit I, C-Terminal domain"/>
    <property type="match status" value="1"/>
</dbReference>
<dbReference type="AlphaFoldDB" id="A0A9E5A151"/>
<dbReference type="Gene3D" id="3.40.50.410">
    <property type="entry name" value="von Willebrand factor, type A domain"/>
    <property type="match status" value="1"/>
</dbReference>
<dbReference type="InterPro" id="IPR000523">
    <property type="entry name" value="Mg_chelatse_chII-like_cat_dom"/>
</dbReference>
<dbReference type="Pfam" id="PF17863">
    <property type="entry name" value="AAA_lid_2"/>
    <property type="match status" value="1"/>
</dbReference>
<evidence type="ECO:0000256" key="1">
    <source>
        <dbReference type="ARBA" id="ARBA00005799"/>
    </source>
</evidence>
<dbReference type="SUPFAM" id="SSF53300">
    <property type="entry name" value="vWA-like"/>
    <property type="match status" value="1"/>
</dbReference>
<reference evidence="7" key="1">
    <citation type="submission" date="2022-12" db="EMBL/GenBank/DDBJ databases">
        <title>Reclassification of two methanogenic archaea species isolated from the Kolyma lowland permafrost.</title>
        <authorList>
            <person name="Trubitsyn V.E."/>
            <person name="Rivkina E.M."/>
            <person name="Shcherbakova V.A."/>
        </authorList>
    </citation>
    <scope>NUCLEOTIDE SEQUENCE</scope>
    <source>
        <strain evidence="6">M2</strain>
        <strain evidence="7">MK4</strain>
    </source>
</reference>
<keyword evidence="2" id="KW-0547">Nucleotide-binding</keyword>
<accession>A0A9E5A151</accession>
<evidence type="ECO:0000259" key="5">
    <source>
        <dbReference type="PROSITE" id="PS50234"/>
    </source>
</evidence>
<dbReference type="Pfam" id="PF13519">
    <property type="entry name" value="VWA_2"/>
    <property type="match status" value="1"/>
</dbReference>
<gene>
    <name evidence="7" type="ORF">O3H35_08865</name>
    <name evidence="6" type="ORF">O3H54_03745</name>
</gene>
<dbReference type="InterPro" id="IPR052989">
    <property type="entry name" value="Mg-chelatase_DI-like"/>
</dbReference>
<dbReference type="CDD" id="cd00009">
    <property type="entry name" value="AAA"/>
    <property type="match status" value="1"/>
</dbReference>
<comment type="similarity">
    <text evidence="1">Belongs to the Mg-chelatase subunits D/I family.</text>
</comment>
<evidence type="ECO:0000256" key="2">
    <source>
        <dbReference type="ARBA" id="ARBA00022741"/>
    </source>
</evidence>
<dbReference type="Gene3D" id="3.40.50.300">
    <property type="entry name" value="P-loop containing nucleotide triphosphate hydrolases"/>
    <property type="match status" value="1"/>
</dbReference>
<dbReference type="Proteomes" id="UP001074446">
    <property type="component" value="Unassembled WGS sequence"/>
</dbReference>
<dbReference type="SMART" id="SM00382">
    <property type="entry name" value="AAA"/>
    <property type="match status" value="1"/>
</dbReference>
<sequence length="707" mass="78744">MRLLKNLIFPFSAIVGQENVKKALILNAINPGIGGVLIKGDKGTGKTTAVRALADLLPLLKVVKGCPFNCDPDDEESACDTCKSDNAEIEEKKMRVVELPLGSTEDRVVGSINIEKALKEGTRALEPGILAEANRNILYIDEINLLDDNLVDVLLDAAAYGINIVEREGISVSHPSRFILVGTMNPAEGELRPQLSDRIGLHIIVHSIMDIEDRVEIMARREEFERDPTAFKRKFSTSQKEILDNILNARALLKDVKISPELMKIIAHVCVDMGVDGHRADIAILKTSKTIAAYNKHLKVDYDDVEEAVMLVLGERLQKSYDQKKIKQKLEKAISDTEDEDQTQEEQDNNEEDSETAENQDEKSDDNENESQEGQNEDSGLKPETEENQEEPRDKDESSEEESNVSVVPNPVEPSENPEEKKGIMLKSIEEEGDPVDSDDEEVDIKKLLKMKGKKKNRLYGKRVDSKTQKGKYIKSKIPKNVSNDIAIDATLRAAAVKSKGSINVKNEDIRHKVRKHGAKASIALVVDISGSMFSQRKANKIKGILNQLIEDINRHKDKISVIGFKGQEAEVIIPTTRRASSFKENVDNIRVGGTTPLAAGLKKGLELLKKEKIKEEFVPMMIVLTDGMPNVGINDRPAEDALKIAADLKENEIHTIIVNFERSVKYGRDMNMELALASGGRYYDLEDIKDTKCVVSQIVEQERSVL</sequence>
<evidence type="ECO:0000256" key="3">
    <source>
        <dbReference type="ARBA" id="ARBA00022840"/>
    </source>
</evidence>